<reference evidence="1 2" key="1">
    <citation type="submission" date="2012-02" db="EMBL/GenBank/DDBJ databases">
        <title>Complete Genome Sequence of Cronobacter sakazakii Bacteriophage CR9.</title>
        <authorList>
            <person name="Shin H."/>
            <person name="Lee J.-H."/>
            <person name="Kim Y."/>
            <person name="Ryu S."/>
        </authorList>
    </citation>
    <scope>NUCLEOTIDE SEQUENCE [LARGE SCALE GENOMIC DNA]</scope>
</reference>
<dbReference type="Proteomes" id="UP000011829">
    <property type="component" value="Segment"/>
</dbReference>
<evidence type="ECO:0000313" key="1">
    <source>
        <dbReference type="EMBL" id="AFH20992.1"/>
    </source>
</evidence>
<accession>M1F1A2</accession>
<dbReference type="GeneID" id="18562950"/>
<evidence type="ECO:0000313" key="2">
    <source>
        <dbReference type="Proteomes" id="UP000011829"/>
    </source>
</evidence>
<organism evidence="1 2">
    <name type="scientific">Cronobacter phage CR9</name>
    <dbReference type="NCBI Taxonomy" id="1162290"/>
    <lineage>
        <taxon>Viruses</taxon>
        <taxon>Duplodnaviria</taxon>
        <taxon>Heunggongvirae</taxon>
        <taxon>Uroviricota</taxon>
        <taxon>Caudoviricetes</taxon>
        <taxon>Vequintavirinae</taxon>
        <taxon>Certrevirus</taxon>
        <taxon>Certrevirus CR9</taxon>
    </lineage>
</organism>
<name>M1F1A2_9CAUD</name>
<protein>
    <submittedName>
        <fullName evidence="1">Uncharacterized protein</fullName>
    </submittedName>
</protein>
<dbReference type="KEGG" id="vg:18562950"/>
<proteinExistence type="predicted"/>
<sequence>MNKSQIVQKMLLELQSSGMNMVVDTAAVKDALVISVSGDQGALFFRTAEGSVLVSTEIQDVRFEEVE</sequence>
<keyword evidence="2" id="KW-1185">Reference proteome</keyword>
<gene>
    <name evidence="1" type="ORF">CR9_108</name>
</gene>
<dbReference type="EMBL" id="JQ691611">
    <property type="protein sequence ID" value="AFH20992.1"/>
    <property type="molecule type" value="Genomic_DNA"/>
</dbReference>
<dbReference type="RefSeq" id="YP_009015070.1">
    <property type="nucleotide sequence ID" value="NC_023717.1"/>
</dbReference>